<feature type="domain" description="Cyclin N-terminal" evidence="1">
    <location>
        <begin position="36"/>
        <end position="101"/>
    </location>
</feature>
<dbReference type="EMBL" id="CCKQ01011670">
    <property type="protein sequence ID" value="CDW83238.1"/>
    <property type="molecule type" value="Genomic_DNA"/>
</dbReference>
<dbReference type="InterPro" id="IPR036915">
    <property type="entry name" value="Cyclin-like_sf"/>
</dbReference>
<dbReference type="SUPFAM" id="SSF47954">
    <property type="entry name" value="Cyclin-like"/>
    <property type="match status" value="1"/>
</dbReference>
<evidence type="ECO:0000313" key="2">
    <source>
        <dbReference type="EMBL" id="CDW83238.1"/>
    </source>
</evidence>
<evidence type="ECO:0000313" key="3">
    <source>
        <dbReference type="Proteomes" id="UP000039865"/>
    </source>
</evidence>
<gene>
    <name evidence="2" type="primary">Contig10307.g10995</name>
    <name evidence="2" type="ORF">STYLEM_12280</name>
</gene>
<keyword evidence="3" id="KW-1185">Reference proteome</keyword>
<organism evidence="2 3">
    <name type="scientific">Stylonychia lemnae</name>
    <name type="common">Ciliate</name>
    <dbReference type="NCBI Taxonomy" id="5949"/>
    <lineage>
        <taxon>Eukaryota</taxon>
        <taxon>Sar</taxon>
        <taxon>Alveolata</taxon>
        <taxon>Ciliophora</taxon>
        <taxon>Intramacronucleata</taxon>
        <taxon>Spirotrichea</taxon>
        <taxon>Stichotrichia</taxon>
        <taxon>Sporadotrichida</taxon>
        <taxon>Oxytrichidae</taxon>
        <taxon>Stylonychinae</taxon>
        <taxon>Stylonychia</taxon>
    </lineage>
</organism>
<evidence type="ECO:0000259" key="1">
    <source>
        <dbReference type="Pfam" id="PF00134"/>
    </source>
</evidence>
<reference evidence="2 3" key="1">
    <citation type="submission" date="2014-06" db="EMBL/GenBank/DDBJ databases">
        <authorList>
            <person name="Swart Estienne"/>
        </authorList>
    </citation>
    <scope>NUCLEOTIDE SEQUENCE [LARGE SCALE GENOMIC DNA]</scope>
    <source>
        <strain evidence="2 3">130c</strain>
    </source>
</reference>
<dbReference type="Pfam" id="PF00134">
    <property type="entry name" value="Cyclin_N"/>
    <property type="match status" value="1"/>
</dbReference>
<dbReference type="InParanoid" id="A0A078AQR0"/>
<dbReference type="Gene3D" id="1.10.472.10">
    <property type="entry name" value="Cyclin-like"/>
    <property type="match status" value="1"/>
</dbReference>
<accession>A0A078AQR0</accession>
<sequence>MQQVQINAVDSFSRQRLINNLKKYKKQQKGLKKEEQISSFKKSSQLSKVYKEFGLKERNRARMIDWMYQVFKILNKSSDQTFFLSISIMDKFFKKAYQQKSQNDPEQQYDLHLALEYKINETNMFQESMIILKQLFHHYQQFKLAQDDIEYLKLSNLNKNYIFTIPQIKSQKCRQRSADNS</sequence>
<dbReference type="InterPro" id="IPR006671">
    <property type="entry name" value="Cyclin_N"/>
</dbReference>
<dbReference type="OrthoDB" id="313090at2759"/>
<proteinExistence type="predicted"/>
<protein>
    <recommendedName>
        <fullName evidence="1">Cyclin N-terminal domain-containing protein</fullName>
    </recommendedName>
</protein>
<dbReference type="AlphaFoldDB" id="A0A078AQR0"/>
<name>A0A078AQR0_STYLE</name>
<dbReference type="Proteomes" id="UP000039865">
    <property type="component" value="Unassembled WGS sequence"/>
</dbReference>